<evidence type="ECO:0000259" key="1">
    <source>
        <dbReference type="Pfam" id="PF08885"/>
    </source>
</evidence>
<dbReference type="PROSITE" id="PS51257">
    <property type="entry name" value="PROKAR_LIPOPROTEIN"/>
    <property type="match status" value="1"/>
</dbReference>
<accession>A0A6J4I2R1</accession>
<dbReference type="GO" id="GO:0016788">
    <property type="term" value="F:hydrolase activity, acting on ester bonds"/>
    <property type="evidence" value="ECO:0007669"/>
    <property type="project" value="UniProtKB-ARBA"/>
</dbReference>
<dbReference type="Pfam" id="PF08885">
    <property type="entry name" value="GSCFA"/>
    <property type="match status" value="1"/>
</dbReference>
<gene>
    <name evidence="2" type="ORF">AVDCRST_MAG95-1385</name>
</gene>
<dbReference type="InterPro" id="IPR014982">
    <property type="entry name" value="GSCFA"/>
</dbReference>
<dbReference type="InterPro" id="IPR036514">
    <property type="entry name" value="SGNH_hydro_sf"/>
</dbReference>
<reference evidence="2" key="1">
    <citation type="submission" date="2020-02" db="EMBL/GenBank/DDBJ databases">
        <authorList>
            <person name="Meier V. D."/>
        </authorList>
    </citation>
    <scope>NUCLEOTIDE SEQUENCE</scope>
    <source>
        <strain evidence="2">AVDCRST_MAG95</strain>
    </source>
</reference>
<dbReference type="SUPFAM" id="SSF52266">
    <property type="entry name" value="SGNH hydrolase"/>
    <property type="match status" value="1"/>
</dbReference>
<evidence type="ECO:0000313" key="2">
    <source>
        <dbReference type="EMBL" id="CAA9239929.1"/>
    </source>
</evidence>
<dbReference type="EMBL" id="CADCTJ010000434">
    <property type="protein sequence ID" value="CAA9239929.1"/>
    <property type="molecule type" value="Genomic_DNA"/>
</dbReference>
<feature type="domain" description="GSCFA" evidence="1">
    <location>
        <begin position="24"/>
        <end position="259"/>
    </location>
</feature>
<dbReference type="Gene3D" id="3.40.50.1110">
    <property type="entry name" value="SGNH hydrolase"/>
    <property type="match status" value="1"/>
</dbReference>
<name>A0A6J4I2R1_9BACT</name>
<proteinExistence type="predicted"/>
<organism evidence="2">
    <name type="scientific">uncultured Adhaeribacter sp</name>
    <dbReference type="NCBI Taxonomy" id="448109"/>
    <lineage>
        <taxon>Bacteria</taxon>
        <taxon>Pseudomonadati</taxon>
        <taxon>Bacteroidota</taxon>
        <taxon>Cytophagia</taxon>
        <taxon>Cytophagales</taxon>
        <taxon>Hymenobacteraceae</taxon>
        <taxon>Adhaeribacter</taxon>
        <taxon>environmental samples</taxon>
    </lineage>
</organism>
<sequence>MSFSFRTELNIKPNARLLSLQTPVLTAGSCFAEVMGRKIQQYKVPSLVNPFGTIFNPLSLNHLLTASLQPQHEFTGELLQRDGLWLAYDFHSSFAAASRTELLTLIRNTFRQTQQFIIKADTLILTFGTAVGYIHRTSNQLVANCHKVPQQQFRKTLVSMADITASFSNFHQILKQLNPNIRLILTVSPVRHVKETLEGNSVSKSILRVACHELSERYPDVHYFPAYELLLDDLRDYRFYQEDMIHPNAVAEGYIWEKFKAAYCDEAFTRFTAEWDKIQQALTHRPFHPDAPGHQEFLRKTLSQLEKLRHLVDCEPEIALVKKQILIS</sequence>
<protein>
    <recommendedName>
        <fullName evidence="1">GSCFA domain-containing protein</fullName>
    </recommendedName>
</protein>
<dbReference type="AlphaFoldDB" id="A0A6J4I2R1"/>